<dbReference type="SUPFAM" id="SSF82171">
    <property type="entry name" value="DPP6 N-terminal domain-like"/>
    <property type="match status" value="1"/>
</dbReference>
<dbReference type="Proteomes" id="UP001059617">
    <property type="component" value="Chromosome"/>
</dbReference>
<protein>
    <submittedName>
        <fullName evidence="2">Uncharacterized protein</fullName>
    </submittedName>
</protein>
<keyword evidence="1" id="KW-0472">Membrane</keyword>
<organism evidence="2 3">
    <name type="scientific">Dactylosporangium fulvum</name>
    <dbReference type="NCBI Taxonomy" id="53359"/>
    <lineage>
        <taxon>Bacteria</taxon>
        <taxon>Bacillati</taxon>
        <taxon>Actinomycetota</taxon>
        <taxon>Actinomycetes</taxon>
        <taxon>Micromonosporales</taxon>
        <taxon>Micromonosporaceae</taxon>
        <taxon>Dactylosporangium</taxon>
    </lineage>
</organism>
<keyword evidence="1" id="KW-0812">Transmembrane</keyword>
<keyword evidence="3" id="KW-1185">Reference proteome</keyword>
<gene>
    <name evidence="2" type="ORF">Dfulv_20020</name>
</gene>
<evidence type="ECO:0000256" key="1">
    <source>
        <dbReference type="SAM" id="Phobius"/>
    </source>
</evidence>
<feature type="transmembrane region" description="Helical" evidence="1">
    <location>
        <begin position="43"/>
        <end position="62"/>
    </location>
</feature>
<evidence type="ECO:0000313" key="3">
    <source>
        <dbReference type="Proteomes" id="UP001059617"/>
    </source>
</evidence>
<keyword evidence="1" id="KW-1133">Transmembrane helix</keyword>
<sequence>MMRFDQLLHETIDEMGDEMKAPSAALVRGAVARGRRIRWGRRLAVAGGALLAVAAIVVPWAVVSRPDGPPVTGAPATGTPAASDVARPPGASGLAGGWVVTSAGTQVLDRASGDYVPVTMEGDGGLLPAPLGDRFLTIYGSPAPLQIRSVRGTQPVTVDDTGLGGDYRWSPAGDRLVGRASQKEPSKIGFAVIDARTGTVTKHWIDVSKHDCSMCNFSWTRDGREVAMAVADRSGGESAEKVSRLQLFDAETGAPTRSLPVKAMPSSPFSWSPDGRYLVSSPNGFSRDWQLFDVSTGQSRPFPYDAVWVSDHQLLATHAGKVLTLNTDGTVTATTEVGVPGATESITLGPPG</sequence>
<reference evidence="2" key="1">
    <citation type="submission" date="2021-04" db="EMBL/GenBank/DDBJ databases">
        <authorList>
            <person name="Hartkoorn R.C."/>
            <person name="Beaudoing E."/>
            <person name="Hot D."/>
        </authorList>
    </citation>
    <scope>NUCLEOTIDE SEQUENCE</scope>
    <source>
        <strain evidence="2">NRRL B-16292</strain>
    </source>
</reference>
<proteinExistence type="predicted"/>
<dbReference type="InterPro" id="IPR011042">
    <property type="entry name" value="6-blade_b-propeller_TolB-like"/>
</dbReference>
<evidence type="ECO:0000313" key="2">
    <source>
        <dbReference type="EMBL" id="UWP86400.1"/>
    </source>
</evidence>
<dbReference type="Gene3D" id="2.120.10.30">
    <property type="entry name" value="TolB, C-terminal domain"/>
    <property type="match status" value="1"/>
</dbReference>
<name>A0ABY5WAM9_9ACTN</name>
<dbReference type="RefSeq" id="WP_259865553.1">
    <property type="nucleotide sequence ID" value="NZ_BAAAST010000027.1"/>
</dbReference>
<dbReference type="EMBL" id="CP073720">
    <property type="protein sequence ID" value="UWP86400.1"/>
    <property type="molecule type" value="Genomic_DNA"/>
</dbReference>
<accession>A0ABY5WAM9</accession>
<reference evidence="2" key="2">
    <citation type="submission" date="2022-09" db="EMBL/GenBank/DDBJ databases">
        <title>Biosynthetic gene clusters of Dactylosporangioum fulvum.</title>
        <authorList>
            <person name="Caradec T."/>
        </authorList>
    </citation>
    <scope>NUCLEOTIDE SEQUENCE</scope>
    <source>
        <strain evidence="2">NRRL B-16292</strain>
    </source>
</reference>